<dbReference type="KEGG" id="vg:65130169"/>
<sequence length="223" mass="25796">MTLNEYFGNWIRVIDVNELNKVTGIIGNIRKPICPSIPNIFKAFTLCPYKNLKVVMIGQDPYPQKDVATGILFGNRSEISEDDLSPSLKIVKEACINFEIPHNSIIFDQTLESWANQGVLMINSALTCEMNKVGSHTMLWRPFMTKLLKNLSEWNTGIIYVLFGEQARTFIPYINSKSNIILEEKHPAYYARMEKRMPSTVFEEISRLTKEKYGEPIKWFQEY</sequence>
<evidence type="ECO:0000256" key="3">
    <source>
        <dbReference type="ARBA" id="ARBA00022801"/>
    </source>
</evidence>
<keyword evidence="2" id="KW-0227">DNA damage</keyword>
<protein>
    <submittedName>
        <fullName evidence="7">Uracil-DNA glycosylase</fullName>
    </submittedName>
</protein>
<dbReference type="InterPro" id="IPR036895">
    <property type="entry name" value="Uracil-DNA_glycosylase-like_sf"/>
</dbReference>
<dbReference type="GO" id="GO:0004844">
    <property type="term" value="F:uracil DNA N-glycosylase activity"/>
    <property type="evidence" value="ECO:0007669"/>
    <property type="project" value="InterPro"/>
</dbReference>
<organism evidence="7 8">
    <name type="scientific">uncultured phage cr126_1</name>
    <dbReference type="NCBI Taxonomy" id="2772075"/>
    <lineage>
        <taxon>Viruses</taxon>
        <taxon>Duplodnaviria</taxon>
        <taxon>Heunggongvirae</taxon>
        <taxon>Uroviricota</taxon>
        <taxon>Caudoviricetes</taxon>
        <taxon>Crassvirales</taxon>
        <taxon>Steigviridae</taxon>
        <taxon>Asinivirinae</taxon>
        <taxon>Kolpuevirus</taxon>
        <taxon>Kolpuevirus hominis</taxon>
    </lineage>
</organism>
<evidence type="ECO:0000259" key="6">
    <source>
        <dbReference type="Pfam" id="PF03167"/>
    </source>
</evidence>
<evidence type="ECO:0000256" key="5">
    <source>
        <dbReference type="PROSITE-ProRule" id="PRU10072"/>
    </source>
</evidence>
<dbReference type="GO" id="GO:0097510">
    <property type="term" value="P:base-excision repair, AP site formation via deaminated base removal"/>
    <property type="evidence" value="ECO:0007669"/>
    <property type="project" value="TreeGrafter"/>
</dbReference>
<accession>A0A7M1S089</accession>
<dbReference type="PROSITE" id="PS00130">
    <property type="entry name" value="U_DNA_GLYCOSYLASE"/>
    <property type="match status" value="1"/>
</dbReference>
<keyword evidence="4" id="KW-0234">DNA repair</keyword>
<dbReference type="Pfam" id="PF03167">
    <property type="entry name" value="UDG"/>
    <property type="match status" value="1"/>
</dbReference>
<keyword evidence="3" id="KW-0378">Hydrolase</keyword>
<dbReference type="EMBL" id="MT774391">
    <property type="protein sequence ID" value="QOR59562.1"/>
    <property type="molecule type" value="Genomic_DNA"/>
</dbReference>
<dbReference type="InterPro" id="IPR005122">
    <property type="entry name" value="Uracil-DNA_glycosylase-like"/>
</dbReference>
<evidence type="ECO:0000313" key="8">
    <source>
        <dbReference type="Proteomes" id="UP000594161"/>
    </source>
</evidence>
<dbReference type="Proteomes" id="UP000594161">
    <property type="component" value="Segment"/>
</dbReference>
<evidence type="ECO:0000256" key="2">
    <source>
        <dbReference type="ARBA" id="ARBA00022763"/>
    </source>
</evidence>
<evidence type="ECO:0000313" key="7">
    <source>
        <dbReference type="EMBL" id="QOR59562.1"/>
    </source>
</evidence>
<feature type="domain" description="Uracil-DNA glycosylase-like" evidence="6">
    <location>
        <begin position="46"/>
        <end position="205"/>
    </location>
</feature>
<dbReference type="RefSeq" id="YP_010111720.1">
    <property type="nucleotide sequence ID" value="NC_055884.1"/>
</dbReference>
<feature type="active site" description="Proton acceptor" evidence="5">
    <location>
        <position position="60"/>
    </location>
</feature>
<proteinExistence type="inferred from homology"/>
<name>A0A7M1S089_9CAUD</name>
<dbReference type="CDD" id="cd10027">
    <property type="entry name" value="UDG-F1-like"/>
    <property type="match status" value="1"/>
</dbReference>
<dbReference type="SUPFAM" id="SSF52141">
    <property type="entry name" value="Uracil-DNA glycosylase-like"/>
    <property type="match status" value="1"/>
</dbReference>
<comment type="similarity">
    <text evidence="1">Belongs to the uracil-DNA glycosylase (UDG) superfamily. UNG family.</text>
</comment>
<evidence type="ECO:0000256" key="4">
    <source>
        <dbReference type="ARBA" id="ARBA00023204"/>
    </source>
</evidence>
<dbReference type="GeneID" id="65130169"/>
<dbReference type="Gene3D" id="3.40.470.10">
    <property type="entry name" value="Uracil-DNA glycosylase-like domain"/>
    <property type="match status" value="1"/>
</dbReference>
<dbReference type="PANTHER" id="PTHR11264">
    <property type="entry name" value="URACIL-DNA GLYCOSYLASE"/>
    <property type="match status" value="1"/>
</dbReference>
<dbReference type="PANTHER" id="PTHR11264:SF8">
    <property type="entry name" value="URACIL-DNA GLYCOSYLASE-LIKE DOMAIN-CONTAINING PROTEIN"/>
    <property type="match status" value="1"/>
</dbReference>
<evidence type="ECO:0000256" key="1">
    <source>
        <dbReference type="ARBA" id="ARBA00008184"/>
    </source>
</evidence>
<reference evidence="7 8" key="1">
    <citation type="submission" date="2020-07" db="EMBL/GenBank/DDBJ databases">
        <title>Taxonomic proposal: Crassvirales, a new order of highly abundant and diverse bacterial viruses.</title>
        <authorList>
            <person name="Shkoporov A.N."/>
            <person name="Stockdale S.R."/>
            <person name="Guerin E."/>
            <person name="Ross R.P."/>
            <person name="Hill C."/>
        </authorList>
    </citation>
    <scope>NUCLEOTIDE SEQUENCE [LARGE SCALE GENOMIC DNA]</scope>
</reference>
<keyword evidence="8" id="KW-1185">Reference proteome</keyword>
<dbReference type="InterPro" id="IPR018085">
    <property type="entry name" value="Ura-DNA_Glyclase_AS"/>
</dbReference>
<dbReference type="InterPro" id="IPR002043">
    <property type="entry name" value="UDG_fam1"/>
</dbReference>